<dbReference type="PRINTS" id="PR00124">
    <property type="entry name" value="ATPASEC"/>
</dbReference>
<evidence type="ECO:0000313" key="10">
    <source>
        <dbReference type="Proteomes" id="UP000604046"/>
    </source>
</evidence>
<gene>
    <name evidence="9" type="primary">atpE</name>
    <name evidence="9" type="ORF">SNAT2548_LOCUS10949</name>
</gene>
<feature type="domain" description="V-ATPase proteolipid subunit C-like" evidence="8">
    <location>
        <begin position="69"/>
        <end position="107"/>
    </location>
</feature>
<feature type="chain" id="PRO_5032990978" evidence="7">
    <location>
        <begin position="22"/>
        <end position="115"/>
    </location>
</feature>
<comment type="subcellular location">
    <subcellularLocation>
        <location evidence="1">Membrane</location>
        <topology evidence="1">Multi-pass membrane protein</topology>
    </subcellularLocation>
</comment>
<evidence type="ECO:0000256" key="7">
    <source>
        <dbReference type="SAM" id="SignalP"/>
    </source>
</evidence>
<evidence type="ECO:0000256" key="3">
    <source>
        <dbReference type="ARBA" id="ARBA00022692"/>
    </source>
</evidence>
<keyword evidence="3" id="KW-0812">Transmembrane</keyword>
<feature type="signal peptide" evidence="7">
    <location>
        <begin position="1"/>
        <end position="21"/>
    </location>
</feature>
<evidence type="ECO:0000256" key="4">
    <source>
        <dbReference type="ARBA" id="ARBA00022989"/>
    </source>
</evidence>
<evidence type="ECO:0000256" key="2">
    <source>
        <dbReference type="ARBA" id="ARBA00006704"/>
    </source>
</evidence>
<dbReference type="Pfam" id="PF00137">
    <property type="entry name" value="ATP-synt_C"/>
    <property type="match status" value="1"/>
</dbReference>
<dbReference type="GO" id="GO:0015078">
    <property type="term" value="F:proton transmembrane transporter activity"/>
    <property type="evidence" value="ECO:0007669"/>
    <property type="project" value="InterPro"/>
</dbReference>
<keyword evidence="6" id="KW-0813">Transport</keyword>
<dbReference type="GO" id="GO:0008289">
    <property type="term" value="F:lipid binding"/>
    <property type="evidence" value="ECO:0007669"/>
    <property type="project" value="UniProtKB-KW"/>
</dbReference>
<keyword evidence="10" id="KW-1185">Reference proteome</keyword>
<evidence type="ECO:0000259" key="8">
    <source>
        <dbReference type="Pfam" id="PF00137"/>
    </source>
</evidence>
<dbReference type="EMBL" id="CAJNDS010000946">
    <property type="protein sequence ID" value="CAE7241631.1"/>
    <property type="molecule type" value="Genomic_DNA"/>
</dbReference>
<keyword evidence="5" id="KW-0472">Membrane</keyword>
<dbReference type="Proteomes" id="UP000604046">
    <property type="component" value="Unassembled WGS sequence"/>
</dbReference>
<keyword evidence="6" id="KW-0446">Lipid-binding</keyword>
<evidence type="ECO:0000256" key="6">
    <source>
        <dbReference type="RuleBase" id="RU004221"/>
    </source>
</evidence>
<dbReference type="GO" id="GO:0045259">
    <property type="term" value="C:proton-transporting ATP synthase complex"/>
    <property type="evidence" value="ECO:0007669"/>
    <property type="project" value="InterPro"/>
</dbReference>
<dbReference type="InterPro" id="IPR038662">
    <property type="entry name" value="ATP_synth_F0_csu_sf"/>
</dbReference>
<dbReference type="AlphaFoldDB" id="A0A812L519"/>
<dbReference type="InterPro" id="IPR035921">
    <property type="entry name" value="F/V-ATP_Csub_sf"/>
</dbReference>
<dbReference type="Gene3D" id="1.20.20.10">
    <property type="entry name" value="F1F0 ATP synthase subunit C"/>
    <property type="match status" value="1"/>
</dbReference>
<evidence type="ECO:0000256" key="1">
    <source>
        <dbReference type="ARBA" id="ARBA00004141"/>
    </source>
</evidence>
<evidence type="ECO:0000313" key="9">
    <source>
        <dbReference type="EMBL" id="CAE7241631.1"/>
    </source>
</evidence>
<evidence type="ECO:0000256" key="5">
    <source>
        <dbReference type="ARBA" id="ARBA00023136"/>
    </source>
</evidence>
<reference evidence="9" key="1">
    <citation type="submission" date="2021-02" db="EMBL/GenBank/DDBJ databases">
        <authorList>
            <person name="Dougan E. K."/>
            <person name="Rhodes N."/>
            <person name="Thang M."/>
            <person name="Chan C."/>
        </authorList>
    </citation>
    <scope>NUCLEOTIDE SEQUENCE</scope>
</reference>
<organism evidence="9 10">
    <name type="scientific">Symbiodinium natans</name>
    <dbReference type="NCBI Taxonomy" id="878477"/>
    <lineage>
        <taxon>Eukaryota</taxon>
        <taxon>Sar</taxon>
        <taxon>Alveolata</taxon>
        <taxon>Dinophyceae</taxon>
        <taxon>Suessiales</taxon>
        <taxon>Symbiodiniaceae</taxon>
        <taxon>Symbiodinium</taxon>
    </lineage>
</organism>
<sequence length="115" mass="11079">MARSFVLTGAVLLSCGALFSAFVPSPRSSPVSAPSVSGTTAALSASLMVAPQAAFADEGAVWIPALSAIGAGFAIGLAAIGSGVGQGIASGRCIDGISRQPEAAVRSLEFGGLGA</sequence>
<proteinExistence type="inferred from homology"/>
<dbReference type="GO" id="GO:0015986">
    <property type="term" value="P:proton motive force-driven ATP synthesis"/>
    <property type="evidence" value="ECO:0007669"/>
    <property type="project" value="InterPro"/>
</dbReference>
<dbReference type="GO" id="GO:0033177">
    <property type="term" value="C:proton-transporting two-sector ATPase complex, proton-transporting domain"/>
    <property type="evidence" value="ECO:0007669"/>
    <property type="project" value="InterPro"/>
</dbReference>
<protein>
    <submittedName>
        <fullName evidence="9">AtpE protein</fullName>
    </submittedName>
</protein>
<dbReference type="OrthoDB" id="434541at2759"/>
<keyword evidence="4" id="KW-1133">Transmembrane helix</keyword>
<accession>A0A812L519</accession>
<keyword evidence="7" id="KW-0732">Signal</keyword>
<dbReference type="SUPFAM" id="SSF81333">
    <property type="entry name" value="F1F0 ATP synthase subunit C"/>
    <property type="match status" value="1"/>
</dbReference>
<dbReference type="InterPro" id="IPR000454">
    <property type="entry name" value="ATP_synth_F0_csu"/>
</dbReference>
<dbReference type="PROSITE" id="PS51257">
    <property type="entry name" value="PROKAR_LIPOPROTEIN"/>
    <property type="match status" value="1"/>
</dbReference>
<comment type="caution">
    <text evidence="9">The sequence shown here is derived from an EMBL/GenBank/DDBJ whole genome shotgun (WGS) entry which is preliminary data.</text>
</comment>
<dbReference type="InterPro" id="IPR002379">
    <property type="entry name" value="ATPase_proteolipid_c-like_dom"/>
</dbReference>
<keyword evidence="6" id="KW-0406">Ion transport</keyword>
<name>A0A812L519_9DINO</name>
<comment type="similarity">
    <text evidence="2 6">Belongs to the ATPase C chain family.</text>
</comment>
<keyword evidence="6" id="KW-0375">Hydrogen ion transport</keyword>